<protein>
    <submittedName>
        <fullName evidence="1">Uncharacterized protein</fullName>
    </submittedName>
</protein>
<accession>A0A645A988</accession>
<sequence>MRPAHPFRGQVFVSLLNDTRIFQYRLSQFISVLRFVTGNKSVYQFVKQRKFPDCARIHVQVILQRRREYLPQADVMQTGAFTYFTYRNIANSACGVVHYAAKRLFISGIYNKPEIADDVFYLLSLIKRKPPINNIRNIFLAQRLFKDTRLGIGTIKDGNIRKSGMPFVAHPCDFIGYDKPLLKIGKGTHHFNFLTLFIFRENLFEDLLLIFFYKTVGSVYNVLRGPIILF</sequence>
<reference evidence="1" key="1">
    <citation type="submission" date="2019-08" db="EMBL/GenBank/DDBJ databases">
        <authorList>
            <person name="Kucharzyk K."/>
            <person name="Murdoch R.W."/>
            <person name="Higgins S."/>
            <person name="Loffler F."/>
        </authorList>
    </citation>
    <scope>NUCLEOTIDE SEQUENCE</scope>
</reference>
<proteinExistence type="predicted"/>
<name>A0A645A988_9ZZZZ</name>
<dbReference type="AlphaFoldDB" id="A0A645A988"/>
<gene>
    <name evidence="1" type="ORF">SDC9_96422</name>
</gene>
<dbReference type="EMBL" id="VSSQ01012634">
    <property type="protein sequence ID" value="MPM49692.1"/>
    <property type="molecule type" value="Genomic_DNA"/>
</dbReference>
<comment type="caution">
    <text evidence="1">The sequence shown here is derived from an EMBL/GenBank/DDBJ whole genome shotgun (WGS) entry which is preliminary data.</text>
</comment>
<organism evidence="1">
    <name type="scientific">bioreactor metagenome</name>
    <dbReference type="NCBI Taxonomy" id="1076179"/>
    <lineage>
        <taxon>unclassified sequences</taxon>
        <taxon>metagenomes</taxon>
        <taxon>ecological metagenomes</taxon>
    </lineage>
</organism>
<evidence type="ECO:0000313" key="1">
    <source>
        <dbReference type="EMBL" id="MPM49692.1"/>
    </source>
</evidence>